<evidence type="ECO:0000256" key="4">
    <source>
        <dbReference type="ARBA" id="ARBA00023088"/>
    </source>
</evidence>
<evidence type="ECO:0000256" key="1">
    <source>
        <dbReference type="ARBA" id="ARBA00022512"/>
    </source>
</evidence>
<evidence type="ECO:0000256" key="6">
    <source>
        <dbReference type="SAM" id="SignalP"/>
    </source>
</evidence>
<dbReference type="Gene3D" id="2.60.40.10">
    <property type="entry name" value="Immunoglobulins"/>
    <property type="match status" value="4"/>
</dbReference>
<keyword evidence="4" id="KW-0572">Peptidoglycan-anchor</keyword>
<organism evidence="8 9">
    <name type="scientific">Vagococcus fluvialis bH819</name>
    <dbReference type="NCBI Taxonomy" id="1255619"/>
    <lineage>
        <taxon>Bacteria</taxon>
        <taxon>Bacillati</taxon>
        <taxon>Bacillota</taxon>
        <taxon>Bacilli</taxon>
        <taxon>Lactobacillales</taxon>
        <taxon>Enterococcaceae</taxon>
        <taxon>Vagococcus</taxon>
    </lineage>
</organism>
<evidence type="ECO:0000256" key="2">
    <source>
        <dbReference type="ARBA" id="ARBA00022525"/>
    </source>
</evidence>
<keyword evidence="9" id="KW-1185">Reference proteome</keyword>
<evidence type="ECO:0000259" key="7">
    <source>
        <dbReference type="PROSITE" id="PS50847"/>
    </source>
</evidence>
<evidence type="ECO:0000313" key="9">
    <source>
        <dbReference type="Proteomes" id="UP000195918"/>
    </source>
</evidence>
<dbReference type="InterPro" id="IPR022038">
    <property type="entry name" value="Ig-like_bact"/>
</dbReference>
<keyword evidence="5" id="KW-1133">Transmembrane helix</keyword>
<dbReference type="PROSITE" id="PS50847">
    <property type="entry name" value="GRAM_POS_ANCHORING"/>
    <property type="match status" value="1"/>
</dbReference>
<reference evidence="9" key="1">
    <citation type="submission" date="2017-02" db="EMBL/GenBank/DDBJ databases">
        <authorList>
            <person name="Dridi B."/>
        </authorList>
    </citation>
    <scope>NUCLEOTIDE SEQUENCE [LARGE SCALE GENOMIC DNA]</scope>
    <source>
        <strain evidence="9">bH819</strain>
    </source>
</reference>
<sequence length="404" mass="44874">MKKVSGLFITMLLLSLSAPMISLATDEVSTTSSTKKEQVTPVLEVKNLFVKDVNLPTGTKWDASLGFNGVEMSDGTKLAWKDVVNDLIVTGDVNSEQPGTYPVTYTYGNKKATMNVTVKMMEVVKVQAISLKDINLPLGIEWQPINSFNYIEMSDGTKLSWEKVAKDIKVTGVVDSQKQGVYKVSYSYEDQQGTANVTVKDMEVIKVQEISVKDINLPIGEKWDASQNFNYILLSNGVKLYWKDVVNDIKVDQQAIDTNQPGTHKVTYTYDDKSASANVTVGIFEVIKVQQIILKNTTIPNGSKWQTSDNFVTAKMSDGTERNWAEISKDIKIIGTVDTNKDGVYKVTYRLEDKEETAMITVTSKKILPQTGESKSTIMFVIGVLLIPLAAGIMIYKKKKINLD</sequence>
<accession>A0A1X6WNQ9</accession>
<keyword evidence="1" id="KW-0134">Cell wall</keyword>
<evidence type="ECO:0000256" key="3">
    <source>
        <dbReference type="ARBA" id="ARBA00022729"/>
    </source>
</evidence>
<keyword evidence="5" id="KW-0472">Membrane</keyword>
<dbReference type="EMBL" id="FWFD01000009">
    <property type="protein sequence ID" value="SLM85897.1"/>
    <property type="molecule type" value="Genomic_DNA"/>
</dbReference>
<evidence type="ECO:0000256" key="5">
    <source>
        <dbReference type="SAM" id="Phobius"/>
    </source>
</evidence>
<dbReference type="InterPro" id="IPR013783">
    <property type="entry name" value="Ig-like_fold"/>
</dbReference>
<proteinExistence type="predicted"/>
<dbReference type="NCBIfam" id="TIGR01167">
    <property type="entry name" value="LPXTG_anchor"/>
    <property type="match status" value="1"/>
</dbReference>
<feature type="chain" id="PRO_5012123420" evidence="6">
    <location>
        <begin position="25"/>
        <end position="404"/>
    </location>
</feature>
<name>A0A1X6WNQ9_9ENTE</name>
<evidence type="ECO:0000313" key="8">
    <source>
        <dbReference type="EMBL" id="SLM85897.1"/>
    </source>
</evidence>
<feature type="domain" description="Gram-positive cocci surface proteins LPxTG" evidence="7">
    <location>
        <begin position="368"/>
        <end position="404"/>
    </location>
</feature>
<dbReference type="InterPro" id="IPR019931">
    <property type="entry name" value="LPXTG_anchor"/>
</dbReference>
<dbReference type="AlphaFoldDB" id="A0A1X6WNQ9"/>
<dbReference type="Pfam" id="PF07523">
    <property type="entry name" value="Big_3"/>
    <property type="match status" value="4"/>
</dbReference>
<keyword evidence="3 6" id="KW-0732">Signal</keyword>
<feature type="transmembrane region" description="Helical" evidence="5">
    <location>
        <begin position="378"/>
        <end position="396"/>
    </location>
</feature>
<keyword evidence="2" id="KW-0964">Secreted</keyword>
<keyword evidence="5" id="KW-0812">Transmembrane</keyword>
<dbReference type="Pfam" id="PF00746">
    <property type="entry name" value="Gram_pos_anchor"/>
    <property type="match status" value="1"/>
</dbReference>
<protein>
    <submittedName>
        <fullName evidence="8">Cell surface protein</fullName>
    </submittedName>
</protein>
<gene>
    <name evidence="8" type="ORF">FM121_07330</name>
</gene>
<dbReference type="Proteomes" id="UP000195918">
    <property type="component" value="Unassembled WGS sequence"/>
</dbReference>
<feature type="signal peptide" evidence="6">
    <location>
        <begin position="1"/>
        <end position="24"/>
    </location>
</feature>
<dbReference type="RefSeq" id="WP_179203816.1">
    <property type="nucleotide sequence ID" value="NZ_FWFD01000009.1"/>
</dbReference>